<evidence type="ECO:0000256" key="4">
    <source>
        <dbReference type="SAM" id="Coils"/>
    </source>
</evidence>
<dbReference type="Pfam" id="PF13476">
    <property type="entry name" value="AAA_23"/>
    <property type="match status" value="1"/>
</dbReference>
<dbReference type="Proteomes" id="UP000658131">
    <property type="component" value="Unassembled WGS sequence"/>
</dbReference>
<dbReference type="InterPro" id="IPR027417">
    <property type="entry name" value="P-loop_NTPase"/>
</dbReference>
<evidence type="ECO:0000313" key="6">
    <source>
        <dbReference type="EMBL" id="MBC8575349.1"/>
    </source>
</evidence>
<dbReference type="InterPro" id="IPR038729">
    <property type="entry name" value="Rad50/SbcC_AAA"/>
</dbReference>
<evidence type="ECO:0000256" key="3">
    <source>
        <dbReference type="ARBA" id="ARBA00013368"/>
    </source>
</evidence>
<evidence type="ECO:0000256" key="1">
    <source>
        <dbReference type="ARBA" id="ARBA00006930"/>
    </source>
</evidence>
<dbReference type="Pfam" id="PF13558">
    <property type="entry name" value="SbcC_Walker_B"/>
    <property type="match status" value="1"/>
</dbReference>
<organism evidence="6 7">
    <name type="scientific">Yanshouia hominis</name>
    <dbReference type="NCBI Taxonomy" id="2763673"/>
    <lineage>
        <taxon>Bacteria</taxon>
        <taxon>Bacillati</taxon>
        <taxon>Bacillota</taxon>
        <taxon>Clostridia</taxon>
        <taxon>Eubacteriales</taxon>
        <taxon>Oscillospiraceae</taxon>
        <taxon>Yanshouia</taxon>
    </lineage>
</organism>
<evidence type="ECO:0000259" key="5">
    <source>
        <dbReference type="Pfam" id="PF13476"/>
    </source>
</evidence>
<sequence length="1044" mass="115042">MRPLILTLSAFGPYAGEQTVDFSRFGAGGLYLITGDTGAGKTSLFDAITFALYGAASGRSRDPSMLRSDLAAPGTPTFVRLEFLYRGQRYTAERSPAYQRPKARGEGMVLKGASASLVLPDGSVKSGPKEVTEQIKTLLGLDFSQFSQIVMIAQGEFKRLLEADSEERGRILRKIFDTEIYERFSRELKNRALCAGRELEENGRGILQCVSGLRLPDGGQETHAVREWMESGLYAVAAAQEPLAALLAVDEAREASLDERQTSLENLRRRADEARALAEQGNRRLDALREESEKLKALLGREEEFRQLARQADAAGRALQQGKPAEDALLRERRAEQELAGAIAARRRELAEKEPKLSALAAALAAEEGNAARRGELSAEIARLEGELPRYEQLTLALAACQGAQRKLEESQRRAREAHAAAERLRGEQASAEAEAARLEEAPVEAEKLAAQLAGLGEREERLTALQKAMEAANVLEHELASAQKELESDLDESRHASRRFDEMQEFLLREQAGLLARALRPGEPCPVCGSTGHPAPAALTSGAPDQEELRAARSRMEAARQKGERTGALAAEKRAALMQCQKGLEADAAALLGREPAPGELPPLLEQEGRTLSCARRETAKRLEKLRGEAARRVQCLRAAEEAKAQFLRLSETENAGREEEVRLRAAYERAAAEAKTLGGSLTFPDAAAAGHALQEQRERLSRMQSAWEAARKEHEECRSHMEQARAVLQSDISRMPGVQAAREAAEQNFLQTLSRCGFTSREAYHQALRTPEMLAEMNRQVEEYHRTAALLRQRVEALRAETQEVKRVDLAELDRQCKELAEALRLCAEERRTLYSRLETNRRISGELEERRRERAQLERWCTLLGGLSDTANGELRGRPKIAFERYVQTAFFEQIIRAANRRLLSMTGGRFELLRRREADNLRSQTGLELDVLDHYSGKNRPVGSLSGGEAFKASLALALGLSDVVQSSTGGIQLDAMFVDEGFGSLDDESLAQAVAVLRQLAGGNRLVGIISHVGELREAIDRRIVVRKSASGSSAEVVV</sequence>
<gene>
    <name evidence="6" type="ORF">H8717_02835</name>
</gene>
<comment type="caution">
    <text evidence="6">The sequence shown here is derived from an EMBL/GenBank/DDBJ whole genome shotgun (WGS) entry which is preliminary data.</text>
</comment>
<proteinExistence type="inferred from homology"/>
<dbReference type="Gene3D" id="3.40.50.300">
    <property type="entry name" value="P-loop containing nucleotide triphosphate hydrolases"/>
    <property type="match status" value="2"/>
</dbReference>
<feature type="coiled-coil region" evidence="4">
    <location>
        <begin position="776"/>
        <end position="832"/>
    </location>
</feature>
<evidence type="ECO:0000313" key="7">
    <source>
        <dbReference type="Proteomes" id="UP000658131"/>
    </source>
</evidence>
<feature type="domain" description="Rad50/SbcC-type AAA" evidence="5">
    <location>
        <begin position="6"/>
        <end position="183"/>
    </location>
</feature>
<protein>
    <recommendedName>
        <fullName evidence="3">Nuclease SbcCD subunit C</fullName>
    </recommendedName>
</protein>
<feature type="coiled-coil region" evidence="4">
    <location>
        <begin position="374"/>
        <end position="442"/>
    </location>
</feature>
<dbReference type="RefSeq" id="WP_262398992.1">
    <property type="nucleotide sequence ID" value="NZ_JACRTB010000003.1"/>
</dbReference>
<evidence type="ECO:0000256" key="2">
    <source>
        <dbReference type="ARBA" id="ARBA00011322"/>
    </source>
</evidence>
<dbReference type="PANTHER" id="PTHR32114">
    <property type="entry name" value="ABC TRANSPORTER ABCH.3"/>
    <property type="match status" value="1"/>
</dbReference>
<comment type="subunit">
    <text evidence="2">Heterodimer of SbcC and SbcD.</text>
</comment>
<feature type="coiled-coil region" evidence="4">
    <location>
        <begin position="466"/>
        <end position="493"/>
    </location>
</feature>
<keyword evidence="4" id="KW-0175">Coiled coil</keyword>
<keyword evidence="7" id="KW-1185">Reference proteome</keyword>
<accession>A0ABR7NG29</accession>
<name>A0ABR7NG29_9FIRM</name>
<dbReference type="EMBL" id="JACRTB010000003">
    <property type="protein sequence ID" value="MBC8575349.1"/>
    <property type="molecule type" value="Genomic_DNA"/>
</dbReference>
<feature type="coiled-coil region" evidence="4">
    <location>
        <begin position="257"/>
        <end position="298"/>
    </location>
</feature>
<comment type="similarity">
    <text evidence="1">Belongs to the SMC family. SbcC subfamily.</text>
</comment>
<dbReference type="SUPFAM" id="SSF52540">
    <property type="entry name" value="P-loop containing nucleoside triphosphate hydrolases"/>
    <property type="match status" value="1"/>
</dbReference>
<reference evidence="6 7" key="1">
    <citation type="submission" date="2020-08" db="EMBL/GenBank/DDBJ databases">
        <title>Genome public.</title>
        <authorList>
            <person name="Liu C."/>
            <person name="Sun Q."/>
        </authorList>
    </citation>
    <scope>NUCLEOTIDE SEQUENCE [LARGE SCALE GENOMIC DNA]</scope>
    <source>
        <strain evidence="6 7">BX1</strain>
    </source>
</reference>
<dbReference type="PANTHER" id="PTHR32114:SF2">
    <property type="entry name" value="ABC TRANSPORTER ABCH.3"/>
    <property type="match status" value="1"/>
</dbReference>